<dbReference type="Pfam" id="PF00390">
    <property type="entry name" value="malic"/>
    <property type="match status" value="1"/>
</dbReference>
<keyword evidence="5 8" id="KW-0479">Metal-binding</keyword>
<proteinExistence type="inferred from homology"/>
<feature type="domain" description="Malic enzyme N-terminal" evidence="10">
    <location>
        <begin position="135"/>
        <end position="289"/>
    </location>
</feature>
<evidence type="ECO:0000256" key="3">
    <source>
        <dbReference type="ARBA" id="ARBA00006484"/>
    </source>
</evidence>
<evidence type="ECO:0000259" key="9">
    <source>
        <dbReference type="SMART" id="SM00919"/>
    </source>
</evidence>
<dbReference type="SUPFAM" id="SSF53223">
    <property type="entry name" value="Aminoacid dehydrogenase-like, N-terminal domain"/>
    <property type="match status" value="1"/>
</dbReference>
<evidence type="ECO:0000256" key="5">
    <source>
        <dbReference type="ARBA" id="ARBA00022723"/>
    </source>
</evidence>
<comment type="caution">
    <text evidence="11">The sequence shown here is derived from an EMBL/GenBank/DDBJ whole genome shotgun (WGS) entry which is preliminary data.</text>
</comment>
<dbReference type="GO" id="GO:0006108">
    <property type="term" value="P:malate metabolic process"/>
    <property type="evidence" value="ECO:0007669"/>
    <property type="project" value="UniProtKB-ARBA"/>
</dbReference>
<dbReference type="Pfam" id="PF03949">
    <property type="entry name" value="Malic_M"/>
    <property type="match status" value="1"/>
</dbReference>
<dbReference type="InterPro" id="IPR046346">
    <property type="entry name" value="Aminoacid_DH-like_N_sf"/>
</dbReference>
<dbReference type="InterPro" id="IPR015884">
    <property type="entry name" value="Malic_enzyme_CS"/>
</dbReference>
<dbReference type="CDD" id="cd05324">
    <property type="entry name" value="carb_red_PTCR-like_SDR_c"/>
    <property type="match status" value="1"/>
</dbReference>
<dbReference type="SUPFAM" id="SSF51735">
    <property type="entry name" value="NAD(P)-binding Rossmann-fold domains"/>
    <property type="match status" value="5"/>
</dbReference>
<keyword evidence="12" id="KW-1185">Reference proteome</keyword>
<dbReference type="PROSITE" id="PS00331">
    <property type="entry name" value="MALIC_ENZYMES"/>
    <property type="match status" value="1"/>
</dbReference>
<dbReference type="GO" id="GO:0046872">
    <property type="term" value="F:metal ion binding"/>
    <property type="evidence" value="ECO:0007669"/>
    <property type="project" value="UniProtKB-KW"/>
</dbReference>
<feature type="non-terminal residue" evidence="11">
    <location>
        <position position="1430"/>
    </location>
</feature>
<dbReference type="GO" id="GO:0051287">
    <property type="term" value="F:NAD binding"/>
    <property type="evidence" value="ECO:0007669"/>
    <property type="project" value="InterPro"/>
</dbReference>
<dbReference type="FunFam" id="3.40.50.720:FF:000312">
    <property type="entry name" value="(+)-neomenthol dehydrogenase"/>
    <property type="match status" value="1"/>
</dbReference>
<sequence length="1430" mass="158966">ERKCQKKKKKSKRNISSSVEGEYKYLERAMWRVARSAASTFRRTRRLSTAISAPCIVHKRGADILHDPWFNKDTGFPMTERDRLGLRGLLPPRVISFEQQYDRFMESFRSLEKNTEGQPDSVVSLAKWRILNRLHDRNETLYYRVLIDNIKDFAPIIYTPTVGLVCQNYSGLFRRPRGMYFSAKDKGEMMSMIFNWPSTQVDMIVLTDGSRILGLGDLGVQGIGIPIGKLDMYVAAADLGLRQPRLEGEEYLSIVDEFVEAVHARWPKAVVQFEDFQAKWAFETLDRYRKKFCMFNDDIQGTAGVALAGLLGTVRAQGRPLTDFANQKIVVVGAGSAGLGVLKMALQAVSRMTGPSADPHFFLLDKNGLITKDRKDIDPAALPFAKAHHEIEGLGLQEGAGLAEVGTNNCYLHLSAFYAFQDNKAGLNVCQVKKVKPHVLLGLSGVGGIFHEEVLRAMKESDSVRPAIFAMSNPTNNAECCPVDAFKLAGEDIVFASGSPFANVDLGNGKIGHVNQANNMYLFPGIGLGALLSGARNISDTILASYMSDDEINRGILYPSIDDIRDITAEVGAAVLRAAVAEDLAEGHGDVGVRELQHMSKQNLFIEKMKVATQTIDKAEECIKTNYYGAKWMLQELLPLLQLSDSPRIVNVSSTGKLQHVRNEWAIGVLHDCDNLTEDKVDEVLNVFLKDFKEDLLESKNWPLIVSAYTLSKAALNGYTRILAKKYPNFLTNCVCPVVSGGNKGIGLEICRQLASKGIVVILTARDEKKGNEAVNNMLKMDGHSNYNIIFHQLDVTNISSIVRLKDFIKDRFGKLDILVNNAGVLGVLLDKDVIITPQQDLFYEKIKVATQTSEIAEECIKTNYYGAKWMIQELLPLLQLSDSPRIVNVSSTGGKLEYVRNEWAIGVLNDCDNLTEDNVDEVLNVFLKDFKEDLLESKNWPQTISAYVVSKAALNGYTRVLAKKYPNFLINCVCPGSVKTDLRCYSGILTSEEGAQIVTGANKGIGFEICRQLASHGVLVILGSRDEKRGIEALEKLKGFGFAENVVFHQLDVVDKSSIDSLAEFIKTKFGRLDILVNNAGIAGVNADADALRSKQESSGTGGSQVNWNDILTQSFELAKECFETNYYGVKRMTEACIPLLQLSKSPRIVNVSSSMGKLKNLKHEWAKGVLNDCENLTEEKIEEVINQYLKDFKEDTLQAKGWPSLMSAYIVSKAAMNAYSRVMAKKHPSIQINCVCPGFVKTDINFNSGILSVEEGAESPVRLALQPDDGPSGLFFDRKELLCNEWAKNVLSDAKSLTEERIDQVLNEFLKDFTENSVEAKGWPTYFAAYKVSKAALIAYTRVLGSKYPNFRVNSVCPGYCGTDMTAYTGSLAAESLVKLALLPNDGPSGLFFYRKDLFKNKTSCRKLAFKIIKIWKLQTYMHFEIRE</sequence>
<evidence type="ECO:0000256" key="1">
    <source>
        <dbReference type="ARBA" id="ARBA00001936"/>
    </source>
</evidence>
<evidence type="ECO:0000256" key="6">
    <source>
        <dbReference type="ARBA" id="ARBA00022857"/>
    </source>
</evidence>
<feature type="domain" description="Malic enzyme NAD-binding" evidence="9">
    <location>
        <begin position="299"/>
        <end position="580"/>
    </location>
</feature>
<keyword evidence="7 8" id="KW-0560">Oxidoreductase</keyword>
<dbReference type="InterPro" id="IPR001891">
    <property type="entry name" value="Malic_OxRdtase"/>
</dbReference>
<dbReference type="PROSITE" id="PS00061">
    <property type="entry name" value="ADH_SHORT"/>
    <property type="match status" value="1"/>
</dbReference>
<comment type="cofactor">
    <cofactor evidence="1">
        <name>Mn(2+)</name>
        <dbReference type="ChEBI" id="CHEBI:29035"/>
    </cofactor>
</comment>
<dbReference type="SMART" id="SM00919">
    <property type="entry name" value="Malic_M"/>
    <property type="match status" value="1"/>
</dbReference>
<evidence type="ECO:0000259" key="10">
    <source>
        <dbReference type="SMART" id="SM01274"/>
    </source>
</evidence>
<keyword evidence="6" id="KW-0521">NADP</keyword>
<name>A0A9J6AR72_SOLCO</name>
<dbReference type="InterPro" id="IPR037062">
    <property type="entry name" value="Malic_N_dom_sf"/>
</dbReference>
<dbReference type="OrthoDB" id="1933717at2759"/>
<dbReference type="PRINTS" id="PR00072">
    <property type="entry name" value="MALOXRDTASE"/>
</dbReference>
<evidence type="ECO:0000313" key="11">
    <source>
        <dbReference type="EMBL" id="KAG5626779.1"/>
    </source>
</evidence>
<gene>
    <name evidence="11" type="ORF">H5410_011997</name>
</gene>
<evidence type="ECO:0000256" key="2">
    <source>
        <dbReference type="ARBA" id="ARBA00001946"/>
    </source>
</evidence>
<evidence type="ECO:0000256" key="8">
    <source>
        <dbReference type="RuleBase" id="RU003426"/>
    </source>
</evidence>
<reference evidence="11 12" key="1">
    <citation type="submission" date="2020-09" db="EMBL/GenBank/DDBJ databases">
        <title>De no assembly of potato wild relative species, Solanum commersonii.</title>
        <authorList>
            <person name="Cho K."/>
        </authorList>
    </citation>
    <scope>NUCLEOTIDE SEQUENCE [LARGE SCALE GENOMIC DNA]</scope>
    <source>
        <strain evidence="11">LZ3.2</strain>
        <tissue evidence="11">Leaf</tissue>
    </source>
</reference>
<dbReference type="GO" id="GO:0004470">
    <property type="term" value="F:malic enzyme activity"/>
    <property type="evidence" value="ECO:0007669"/>
    <property type="project" value="InterPro"/>
</dbReference>
<dbReference type="InterPro" id="IPR012302">
    <property type="entry name" value="Malic_NAD-bd"/>
</dbReference>
<dbReference type="Proteomes" id="UP000824120">
    <property type="component" value="Chromosome 2"/>
</dbReference>
<dbReference type="InterPro" id="IPR036291">
    <property type="entry name" value="NAD(P)-bd_dom_sf"/>
</dbReference>
<dbReference type="GO" id="GO:0016020">
    <property type="term" value="C:membrane"/>
    <property type="evidence" value="ECO:0007669"/>
    <property type="project" value="TreeGrafter"/>
</dbReference>
<dbReference type="Pfam" id="PF00106">
    <property type="entry name" value="adh_short"/>
    <property type="match status" value="2"/>
</dbReference>
<dbReference type="EMBL" id="JACXVP010000002">
    <property type="protein sequence ID" value="KAG5626779.1"/>
    <property type="molecule type" value="Genomic_DNA"/>
</dbReference>
<evidence type="ECO:0000256" key="4">
    <source>
        <dbReference type="ARBA" id="ARBA00008785"/>
    </source>
</evidence>
<evidence type="ECO:0000256" key="7">
    <source>
        <dbReference type="ARBA" id="ARBA00023002"/>
    </source>
</evidence>
<dbReference type="InterPro" id="IPR045313">
    <property type="entry name" value="CBR1-like"/>
</dbReference>
<dbReference type="SMART" id="SM01274">
    <property type="entry name" value="malic"/>
    <property type="match status" value="1"/>
</dbReference>
<dbReference type="InterPro" id="IPR002347">
    <property type="entry name" value="SDR_fam"/>
</dbReference>
<dbReference type="PANTHER" id="PTHR43490">
    <property type="entry name" value="(+)-NEOMENTHOL DEHYDROGENASE"/>
    <property type="match status" value="1"/>
</dbReference>
<dbReference type="Gene3D" id="3.40.50.720">
    <property type="entry name" value="NAD(P)-binding Rossmann-like Domain"/>
    <property type="match status" value="5"/>
</dbReference>
<evidence type="ECO:0000313" key="12">
    <source>
        <dbReference type="Proteomes" id="UP000824120"/>
    </source>
</evidence>
<protein>
    <recommendedName>
        <fullName evidence="8">Malic enzyme</fullName>
    </recommendedName>
</protein>
<dbReference type="Pfam" id="PF13561">
    <property type="entry name" value="adh_short_C2"/>
    <property type="match status" value="1"/>
</dbReference>
<organism evidence="11 12">
    <name type="scientific">Solanum commersonii</name>
    <name type="common">Commerson's wild potato</name>
    <name type="synonym">Commerson's nightshade</name>
    <dbReference type="NCBI Taxonomy" id="4109"/>
    <lineage>
        <taxon>Eukaryota</taxon>
        <taxon>Viridiplantae</taxon>
        <taxon>Streptophyta</taxon>
        <taxon>Embryophyta</taxon>
        <taxon>Tracheophyta</taxon>
        <taxon>Spermatophyta</taxon>
        <taxon>Magnoliopsida</taxon>
        <taxon>eudicotyledons</taxon>
        <taxon>Gunneridae</taxon>
        <taxon>Pentapetalae</taxon>
        <taxon>asterids</taxon>
        <taxon>lamiids</taxon>
        <taxon>Solanales</taxon>
        <taxon>Solanaceae</taxon>
        <taxon>Solanoideae</taxon>
        <taxon>Solaneae</taxon>
        <taxon>Solanum</taxon>
    </lineage>
</organism>
<dbReference type="Gene3D" id="3.40.50.10380">
    <property type="entry name" value="Malic enzyme, N-terminal domain"/>
    <property type="match status" value="2"/>
</dbReference>
<comment type="similarity">
    <text evidence="3">Belongs to the short-chain dehydrogenases/reductases (SDR) family.</text>
</comment>
<comment type="similarity">
    <text evidence="4 8">Belongs to the malic enzymes family.</text>
</comment>
<dbReference type="PANTHER" id="PTHR43490:SF98">
    <property type="entry name" value="OS02G0640600 PROTEIN"/>
    <property type="match status" value="1"/>
</dbReference>
<dbReference type="InterPro" id="IPR012301">
    <property type="entry name" value="Malic_N_dom"/>
</dbReference>
<dbReference type="InterPro" id="IPR020904">
    <property type="entry name" value="Sc_DH/Rdtase_CS"/>
</dbReference>
<comment type="cofactor">
    <cofactor evidence="2">
        <name>Mg(2+)</name>
        <dbReference type="ChEBI" id="CHEBI:18420"/>
    </cofactor>
</comment>
<accession>A0A9J6AR72</accession>
<dbReference type="GO" id="GO:0016616">
    <property type="term" value="F:oxidoreductase activity, acting on the CH-OH group of donors, NAD or NADP as acceptor"/>
    <property type="evidence" value="ECO:0007669"/>
    <property type="project" value="InterPro"/>
</dbReference>